<evidence type="ECO:0000256" key="4">
    <source>
        <dbReference type="ARBA" id="ARBA00022825"/>
    </source>
</evidence>
<keyword evidence="1" id="KW-0645">Protease</keyword>
<evidence type="ECO:0000313" key="9">
    <source>
        <dbReference type="Proteomes" id="UP000007801"/>
    </source>
</evidence>
<dbReference type="Proteomes" id="UP000007801">
    <property type="component" value="Unassembled WGS sequence"/>
</dbReference>
<evidence type="ECO:0000256" key="2">
    <source>
        <dbReference type="ARBA" id="ARBA00022729"/>
    </source>
</evidence>
<keyword evidence="4" id="KW-0720">Serine protease</keyword>
<evidence type="ECO:0000256" key="6">
    <source>
        <dbReference type="SAM" id="SignalP"/>
    </source>
</evidence>
<sequence length="288" mass="32963">MWKLLLIIGVLTSLVLAELEHSKAHTTHSPNHTKKHHIRMKYKYGNWRPHFGYRPSHYGTDHGSRRRRSAIEIEERSQKINLNKYVVRILQKDRIVCNGIIVNRQQVLTASICVLDVRLDLLTLKLYDDTIYTVKNSSASTRYTGKEADGLLTLLELATELESRFHSNPPICAEGPKLSDKVWLYSWDKNGRRLKVMVARPSTPSFCMRQIKDPHGMVVNNATICLKNSDFTVGCMPNFGLPYKWNGKFCGINILGHNCPSPSNSHMYVRVCVWVRGRIIIMAAHSHT</sequence>
<keyword evidence="5" id="KW-1015">Disulfide bond</keyword>
<dbReference type="GO" id="GO:0006508">
    <property type="term" value="P:proteolysis"/>
    <property type="evidence" value="ECO:0007669"/>
    <property type="project" value="UniProtKB-KW"/>
</dbReference>
<proteinExistence type="predicted"/>
<dbReference type="EMBL" id="CH902617">
    <property type="protein sequence ID" value="KPU80393.1"/>
    <property type="molecule type" value="Genomic_DNA"/>
</dbReference>
<evidence type="ECO:0000256" key="1">
    <source>
        <dbReference type="ARBA" id="ARBA00022670"/>
    </source>
</evidence>
<dbReference type="OrthoDB" id="7883508at2759"/>
<dbReference type="InterPro" id="IPR001254">
    <property type="entry name" value="Trypsin_dom"/>
</dbReference>
<reference evidence="8 9" key="1">
    <citation type="journal article" date="2007" name="Nature">
        <title>Evolution of genes and genomes on the Drosophila phylogeny.</title>
        <authorList>
            <consortium name="Drosophila 12 Genomes Consortium"/>
            <person name="Clark A.G."/>
            <person name="Eisen M.B."/>
            <person name="Smith D.R."/>
            <person name="Bergman C.M."/>
            <person name="Oliver B."/>
            <person name="Markow T.A."/>
            <person name="Kaufman T.C."/>
            <person name="Kellis M."/>
            <person name="Gelbart W."/>
            <person name="Iyer V.N."/>
            <person name="Pollard D.A."/>
            <person name="Sackton T.B."/>
            <person name="Larracuente A.M."/>
            <person name="Singh N.D."/>
            <person name="Abad J.P."/>
            <person name="Abt D.N."/>
            <person name="Adryan B."/>
            <person name="Aguade M."/>
            <person name="Akashi H."/>
            <person name="Anderson W.W."/>
            <person name="Aquadro C.F."/>
            <person name="Ardell D.H."/>
            <person name="Arguello R."/>
            <person name="Artieri C.G."/>
            <person name="Barbash D.A."/>
            <person name="Barker D."/>
            <person name="Barsanti P."/>
            <person name="Batterham P."/>
            <person name="Batzoglou S."/>
            <person name="Begun D."/>
            <person name="Bhutkar A."/>
            <person name="Blanco E."/>
            <person name="Bosak S.A."/>
            <person name="Bradley R.K."/>
            <person name="Brand A.D."/>
            <person name="Brent M.R."/>
            <person name="Brooks A.N."/>
            <person name="Brown R.H."/>
            <person name="Butlin R.K."/>
            <person name="Caggese C."/>
            <person name="Calvi B.R."/>
            <person name="Bernardo de Carvalho A."/>
            <person name="Caspi A."/>
            <person name="Castrezana S."/>
            <person name="Celniker S.E."/>
            <person name="Chang J.L."/>
            <person name="Chapple C."/>
            <person name="Chatterji S."/>
            <person name="Chinwalla A."/>
            <person name="Civetta A."/>
            <person name="Clifton S.W."/>
            <person name="Comeron J.M."/>
            <person name="Costello J.C."/>
            <person name="Coyne J.A."/>
            <person name="Daub J."/>
            <person name="David R.G."/>
            <person name="Delcher A.L."/>
            <person name="Delehaunty K."/>
            <person name="Do C.B."/>
            <person name="Ebling H."/>
            <person name="Edwards K."/>
            <person name="Eickbush T."/>
            <person name="Evans J.D."/>
            <person name="Filipski A."/>
            <person name="Findeiss S."/>
            <person name="Freyhult E."/>
            <person name="Fulton L."/>
            <person name="Fulton R."/>
            <person name="Garcia A.C."/>
            <person name="Gardiner A."/>
            <person name="Garfield D.A."/>
            <person name="Garvin B.E."/>
            <person name="Gibson G."/>
            <person name="Gilbert D."/>
            <person name="Gnerre S."/>
            <person name="Godfrey J."/>
            <person name="Good R."/>
            <person name="Gotea V."/>
            <person name="Gravely B."/>
            <person name="Greenberg A.J."/>
            <person name="Griffiths-Jones S."/>
            <person name="Gross S."/>
            <person name="Guigo R."/>
            <person name="Gustafson E.A."/>
            <person name="Haerty W."/>
            <person name="Hahn M.W."/>
            <person name="Halligan D.L."/>
            <person name="Halpern A.L."/>
            <person name="Halter G.M."/>
            <person name="Han M.V."/>
            <person name="Heger A."/>
            <person name="Hillier L."/>
            <person name="Hinrichs A.S."/>
            <person name="Holmes I."/>
            <person name="Hoskins R.A."/>
            <person name="Hubisz M.J."/>
            <person name="Hultmark D."/>
            <person name="Huntley M.A."/>
            <person name="Jaffe D.B."/>
            <person name="Jagadeeshan S."/>
            <person name="Jeck W.R."/>
            <person name="Johnson J."/>
            <person name="Jones C.D."/>
            <person name="Jordan W.C."/>
            <person name="Karpen G.H."/>
            <person name="Kataoka E."/>
            <person name="Keightley P.D."/>
            <person name="Kheradpour P."/>
            <person name="Kirkness E.F."/>
            <person name="Koerich L.B."/>
            <person name="Kristiansen K."/>
            <person name="Kudrna D."/>
            <person name="Kulathinal R.J."/>
            <person name="Kumar S."/>
            <person name="Kwok R."/>
            <person name="Lander E."/>
            <person name="Langley C.H."/>
            <person name="Lapoint R."/>
            <person name="Lazzaro B.P."/>
            <person name="Lee S.J."/>
            <person name="Levesque L."/>
            <person name="Li R."/>
            <person name="Lin C.F."/>
            <person name="Lin M.F."/>
            <person name="Lindblad-Toh K."/>
            <person name="Llopart A."/>
            <person name="Long M."/>
            <person name="Low L."/>
            <person name="Lozovsky E."/>
            <person name="Lu J."/>
            <person name="Luo M."/>
            <person name="Machado C.A."/>
            <person name="Makalowski W."/>
            <person name="Marzo M."/>
            <person name="Matsuda M."/>
            <person name="Matzkin L."/>
            <person name="McAllister B."/>
            <person name="McBride C.S."/>
            <person name="McKernan B."/>
            <person name="McKernan K."/>
            <person name="Mendez-Lago M."/>
            <person name="Minx P."/>
            <person name="Mollenhauer M.U."/>
            <person name="Montooth K."/>
            <person name="Mount S.M."/>
            <person name="Mu X."/>
            <person name="Myers E."/>
            <person name="Negre B."/>
            <person name="Newfeld S."/>
            <person name="Nielsen R."/>
            <person name="Noor M.A."/>
            <person name="O'Grady P."/>
            <person name="Pachter L."/>
            <person name="Papaceit M."/>
            <person name="Parisi M.J."/>
            <person name="Parisi M."/>
            <person name="Parts L."/>
            <person name="Pedersen J.S."/>
            <person name="Pesole G."/>
            <person name="Phillippy A.M."/>
            <person name="Ponting C.P."/>
            <person name="Pop M."/>
            <person name="Porcelli D."/>
            <person name="Powell J.R."/>
            <person name="Prohaska S."/>
            <person name="Pruitt K."/>
            <person name="Puig M."/>
            <person name="Quesneville H."/>
            <person name="Ram K.R."/>
            <person name="Rand D."/>
            <person name="Rasmussen M.D."/>
            <person name="Reed L.K."/>
            <person name="Reenan R."/>
            <person name="Reily A."/>
            <person name="Remington K.A."/>
            <person name="Rieger T.T."/>
            <person name="Ritchie M.G."/>
            <person name="Robin C."/>
            <person name="Rogers Y.H."/>
            <person name="Rohde C."/>
            <person name="Rozas J."/>
            <person name="Rubenfield M.J."/>
            <person name="Ruiz A."/>
            <person name="Russo S."/>
            <person name="Salzberg S.L."/>
            <person name="Sanchez-Gracia A."/>
            <person name="Saranga D.J."/>
            <person name="Sato H."/>
            <person name="Schaeffer S.W."/>
            <person name="Schatz M.C."/>
            <person name="Schlenke T."/>
            <person name="Schwartz R."/>
            <person name="Segarra C."/>
            <person name="Singh R.S."/>
            <person name="Sirot L."/>
            <person name="Sirota M."/>
            <person name="Sisneros N.B."/>
            <person name="Smith C.D."/>
            <person name="Smith T.F."/>
            <person name="Spieth J."/>
            <person name="Stage D.E."/>
            <person name="Stark A."/>
            <person name="Stephan W."/>
            <person name="Strausberg R.L."/>
            <person name="Strempel S."/>
            <person name="Sturgill D."/>
            <person name="Sutton G."/>
            <person name="Sutton G.G."/>
            <person name="Tao W."/>
            <person name="Teichmann S."/>
            <person name="Tobari Y.N."/>
            <person name="Tomimura Y."/>
            <person name="Tsolas J.M."/>
            <person name="Valente V.L."/>
            <person name="Venter E."/>
            <person name="Venter J.C."/>
            <person name="Vicario S."/>
            <person name="Vieira F.G."/>
            <person name="Vilella A.J."/>
            <person name="Villasante A."/>
            <person name="Walenz B."/>
            <person name="Wang J."/>
            <person name="Wasserman M."/>
            <person name="Watts T."/>
            <person name="Wilson D."/>
            <person name="Wilson R.K."/>
            <person name="Wing R.A."/>
            <person name="Wolfner M.F."/>
            <person name="Wong A."/>
            <person name="Wong G.K."/>
            <person name="Wu C.I."/>
            <person name="Wu G."/>
            <person name="Yamamoto D."/>
            <person name="Yang H.P."/>
            <person name="Yang S.P."/>
            <person name="Yorke J.A."/>
            <person name="Yoshida K."/>
            <person name="Zdobnov E."/>
            <person name="Zhang P."/>
            <person name="Zhang Y."/>
            <person name="Zimin A.V."/>
            <person name="Baldwin J."/>
            <person name="Abdouelleil A."/>
            <person name="Abdulkadir J."/>
            <person name="Abebe A."/>
            <person name="Abera B."/>
            <person name="Abreu J."/>
            <person name="Acer S.C."/>
            <person name="Aftuck L."/>
            <person name="Alexander A."/>
            <person name="An P."/>
            <person name="Anderson E."/>
            <person name="Anderson S."/>
            <person name="Arachi H."/>
            <person name="Azer M."/>
            <person name="Bachantsang P."/>
            <person name="Barry A."/>
            <person name="Bayul T."/>
            <person name="Berlin A."/>
            <person name="Bessette D."/>
            <person name="Bloom T."/>
            <person name="Blye J."/>
            <person name="Boguslavskiy L."/>
            <person name="Bonnet C."/>
            <person name="Boukhgalter B."/>
            <person name="Bourzgui I."/>
            <person name="Brown A."/>
            <person name="Cahill P."/>
            <person name="Channer S."/>
            <person name="Cheshatsang Y."/>
            <person name="Chuda L."/>
            <person name="Citroen M."/>
            <person name="Collymore A."/>
            <person name="Cooke P."/>
            <person name="Costello M."/>
            <person name="D'Aco K."/>
            <person name="Daza R."/>
            <person name="De Haan G."/>
            <person name="DeGray S."/>
            <person name="DeMaso C."/>
            <person name="Dhargay N."/>
            <person name="Dooley K."/>
            <person name="Dooley E."/>
            <person name="Doricent M."/>
            <person name="Dorje P."/>
            <person name="Dorjee K."/>
            <person name="Dupes A."/>
            <person name="Elong R."/>
            <person name="Falk J."/>
            <person name="Farina A."/>
            <person name="Faro S."/>
            <person name="Ferguson D."/>
            <person name="Fisher S."/>
            <person name="Foley C.D."/>
            <person name="Franke A."/>
            <person name="Friedrich D."/>
            <person name="Gadbois L."/>
            <person name="Gearin G."/>
            <person name="Gearin C.R."/>
            <person name="Giannoukos G."/>
            <person name="Goode T."/>
            <person name="Graham J."/>
            <person name="Grandbois E."/>
            <person name="Grewal S."/>
            <person name="Gyaltsen K."/>
            <person name="Hafez N."/>
            <person name="Hagos B."/>
            <person name="Hall J."/>
            <person name="Henson C."/>
            <person name="Hollinger A."/>
            <person name="Honan T."/>
            <person name="Huard M.D."/>
            <person name="Hughes L."/>
            <person name="Hurhula B."/>
            <person name="Husby M.E."/>
            <person name="Kamat A."/>
            <person name="Kanga B."/>
            <person name="Kashin S."/>
            <person name="Khazanovich D."/>
            <person name="Kisner P."/>
            <person name="Lance K."/>
            <person name="Lara M."/>
            <person name="Lee W."/>
            <person name="Lennon N."/>
            <person name="Letendre F."/>
            <person name="LeVine R."/>
            <person name="Lipovsky A."/>
            <person name="Liu X."/>
            <person name="Liu J."/>
            <person name="Liu S."/>
            <person name="Lokyitsang T."/>
            <person name="Lokyitsang Y."/>
            <person name="Lubonja R."/>
            <person name="Lui A."/>
            <person name="MacDonald P."/>
            <person name="Magnisalis V."/>
            <person name="Maru K."/>
            <person name="Matthews C."/>
            <person name="McCusker W."/>
            <person name="McDonough S."/>
            <person name="Mehta T."/>
            <person name="Meldrim J."/>
            <person name="Meneus L."/>
            <person name="Mihai O."/>
            <person name="Mihalev A."/>
            <person name="Mihova T."/>
            <person name="Mittelman R."/>
            <person name="Mlenga V."/>
            <person name="Montmayeur A."/>
            <person name="Mulrain L."/>
            <person name="Navidi A."/>
            <person name="Naylor J."/>
            <person name="Negash T."/>
            <person name="Nguyen T."/>
            <person name="Nguyen N."/>
            <person name="Nicol R."/>
            <person name="Norbu C."/>
            <person name="Norbu N."/>
            <person name="Novod N."/>
            <person name="O'Neill B."/>
            <person name="Osman S."/>
            <person name="Markiewicz E."/>
            <person name="Oyono O.L."/>
            <person name="Patti C."/>
            <person name="Phunkhang P."/>
            <person name="Pierre F."/>
            <person name="Priest M."/>
            <person name="Raghuraman S."/>
            <person name="Rege F."/>
            <person name="Reyes R."/>
            <person name="Rise C."/>
            <person name="Rogov P."/>
            <person name="Ross K."/>
            <person name="Ryan E."/>
            <person name="Settipalli S."/>
            <person name="Shea T."/>
            <person name="Sherpa N."/>
            <person name="Shi L."/>
            <person name="Shih D."/>
            <person name="Sparrow T."/>
            <person name="Spaulding J."/>
            <person name="Stalker J."/>
            <person name="Stange-Thomann N."/>
            <person name="Stavropoulos S."/>
            <person name="Stone C."/>
            <person name="Strader C."/>
            <person name="Tesfaye S."/>
            <person name="Thomson T."/>
            <person name="Thoulutsang Y."/>
            <person name="Thoulutsang D."/>
            <person name="Topham K."/>
            <person name="Topping I."/>
            <person name="Tsamla T."/>
            <person name="Vassiliev H."/>
            <person name="Vo A."/>
            <person name="Wangchuk T."/>
            <person name="Wangdi T."/>
            <person name="Weiand M."/>
            <person name="Wilkinson J."/>
            <person name="Wilson A."/>
            <person name="Yadav S."/>
            <person name="Young G."/>
            <person name="Yu Q."/>
            <person name="Zembek L."/>
            <person name="Zhong D."/>
            <person name="Zimmer A."/>
            <person name="Zwirko Z."/>
            <person name="Jaffe D.B."/>
            <person name="Alvarez P."/>
            <person name="Brockman W."/>
            <person name="Butler J."/>
            <person name="Chin C."/>
            <person name="Gnerre S."/>
            <person name="Grabherr M."/>
            <person name="Kleber M."/>
            <person name="Mauceli E."/>
            <person name="MacCallum I."/>
        </authorList>
    </citation>
    <scope>NUCLEOTIDE SEQUENCE [LARGE SCALE GENOMIC DNA]</scope>
    <source>
        <strain evidence="9">Tucson 14024-0371.13</strain>
    </source>
</reference>
<name>A0A0P8YGA5_DROAN</name>
<dbReference type="InterPro" id="IPR009003">
    <property type="entry name" value="Peptidase_S1_PA"/>
</dbReference>
<keyword evidence="9" id="KW-1185">Reference proteome</keyword>
<dbReference type="Gene3D" id="2.40.10.10">
    <property type="entry name" value="Trypsin-like serine proteases"/>
    <property type="match status" value="2"/>
</dbReference>
<dbReference type="InterPro" id="IPR050430">
    <property type="entry name" value="Peptidase_S1"/>
</dbReference>
<feature type="chain" id="PRO_5006154467" description="Peptidase S1 domain-containing protein" evidence="6">
    <location>
        <begin position="18"/>
        <end position="288"/>
    </location>
</feature>
<evidence type="ECO:0000259" key="7">
    <source>
        <dbReference type="Pfam" id="PF00089"/>
    </source>
</evidence>
<dbReference type="PANTHER" id="PTHR24276">
    <property type="entry name" value="POLYSERASE-RELATED"/>
    <property type="match status" value="1"/>
</dbReference>
<dbReference type="GO" id="GO:0004252">
    <property type="term" value="F:serine-type endopeptidase activity"/>
    <property type="evidence" value="ECO:0007669"/>
    <property type="project" value="InterPro"/>
</dbReference>
<dbReference type="AlphaFoldDB" id="A0A0P8YGA5"/>
<protein>
    <recommendedName>
        <fullName evidence="7">Peptidase S1 domain-containing protein</fullName>
    </recommendedName>
</protein>
<dbReference type="Pfam" id="PF00089">
    <property type="entry name" value="Trypsin"/>
    <property type="match status" value="1"/>
</dbReference>
<feature type="signal peptide" evidence="6">
    <location>
        <begin position="1"/>
        <end position="17"/>
    </location>
</feature>
<keyword evidence="3" id="KW-0378">Hydrolase</keyword>
<evidence type="ECO:0000256" key="3">
    <source>
        <dbReference type="ARBA" id="ARBA00022801"/>
    </source>
</evidence>
<keyword evidence="2 6" id="KW-0732">Signal</keyword>
<dbReference type="InterPro" id="IPR043504">
    <property type="entry name" value="Peptidase_S1_PA_chymotrypsin"/>
</dbReference>
<dbReference type="PANTHER" id="PTHR24276:SF94">
    <property type="entry name" value="AT20289P-RELATED"/>
    <property type="match status" value="1"/>
</dbReference>
<evidence type="ECO:0000256" key="5">
    <source>
        <dbReference type="ARBA" id="ARBA00023157"/>
    </source>
</evidence>
<dbReference type="SUPFAM" id="SSF50494">
    <property type="entry name" value="Trypsin-like serine proteases"/>
    <property type="match status" value="1"/>
</dbReference>
<feature type="domain" description="Peptidase S1" evidence="7">
    <location>
        <begin position="77"/>
        <end position="272"/>
    </location>
</feature>
<gene>
    <name evidence="8" type="primary">Dana\GF27203</name>
    <name evidence="8" type="ORF">GF27203</name>
</gene>
<organism evidence="8 9">
    <name type="scientific">Drosophila ananassae</name>
    <name type="common">Fruit fly</name>
    <dbReference type="NCBI Taxonomy" id="7217"/>
    <lineage>
        <taxon>Eukaryota</taxon>
        <taxon>Metazoa</taxon>
        <taxon>Ecdysozoa</taxon>
        <taxon>Arthropoda</taxon>
        <taxon>Hexapoda</taxon>
        <taxon>Insecta</taxon>
        <taxon>Pterygota</taxon>
        <taxon>Neoptera</taxon>
        <taxon>Endopterygota</taxon>
        <taxon>Diptera</taxon>
        <taxon>Brachycera</taxon>
        <taxon>Muscomorpha</taxon>
        <taxon>Ephydroidea</taxon>
        <taxon>Drosophilidae</taxon>
        <taxon>Drosophila</taxon>
        <taxon>Sophophora</taxon>
    </lineage>
</organism>
<accession>A0A0P8YGA5</accession>
<evidence type="ECO:0000313" key="8">
    <source>
        <dbReference type="EMBL" id="KPU80393.1"/>
    </source>
</evidence>
<dbReference type="InParanoid" id="A0A0P8YGA5"/>